<accession>A0ABS2WPW5</accession>
<evidence type="ECO:0000313" key="2">
    <source>
        <dbReference type="Proteomes" id="UP000703590"/>
    </source>
</evidence>
<comment type="caution">
    <text evidence="1">The sequence shown here is derived from an EMBL/GenBank/DDBJ whole genome shotgun (WGS) entry which is preliminary data.</text>
</comment>
<reference evidence="1 2" key="1">
    <citation type="submission" date="2021-02" db="EMBL/GenBank/DDBJ databases">
        <title>Sulfurospirillum tamanensis sp. nov.</title>
        <authorList>
            <person name="Frolova A."/>
            <person name="Merkel A."/>
            <person name="Slobodkin A."/>
        </authorList>
    </citation>
    <scope>NUCLEOTIDE SEQUENCE [LARGE SCALE GENOMIC DNA]</scope>
    <source>
        <strain evidence="1 2">T05b</strain>
    </source>
</reference>
<evidence type="ECO:0000313" key="1">
    <source>
        <dbReference type="EMBL" id="MBN2963605.1"/>
    </source>
</evidence>
<keyword evidence="2" id="KW-1185">Reference proteome</keyword>
<reference evidence="1 2" key="3">
    <citation type="submission" date="2021-02" db="EMBL/GenBank/DDBJ databases">
        <authorList>
            <person name="Merkel A.Y."/>
        </authorList>
    </citation>
    <scope>NUCLEOTIDE SEQUENCE [LARGE SCALE GENOMIC DNA]</scope>
    <source>
        <strain evidence="1 2">T05b</strain>
    </source>
</reference>
<name>A0ABS2WPW5_9BACT</name>
<dbReference type="EMBL" id="JAFHKK010000003">
    <property type="protein sequence ID" value="MBN2963605.1"/>
    <property type="molecule type" value="Genomic_DNA"/>
</dbReference>
<gene>
    <name evidence="1" type="ORF">JWV37_02335</name>
</gene>
<dbReference type="RefSeq" id="WP_205458043.1">
    <property type="nucleotide sequence ID" value="NZ_JAFHKK010000003.1"/>
</dbReference>
<organism evidence="1 2">
    <name type="scientific">Sulfurospirillum tamanense</name>
    <dbReference type="NCBI Taxonomy" id="2813362"/>
    <lineage>
        <taxon>Bacteria</taxon>
        <taxon>Pseudomonadati</taxon>
        <taxon>Campylobacterota</taxon>
        <taxon>Epsilonproteobacteria</taxon>
        <taxon>Campylobacterales</taxon>
        <taxon>Sulfurospirillaceae</taxon>
        <taxon>Sulfurospirillum</taxon>
    </lineage>
</organism>
<proteinExistence type="predicted"/>
<dbReference type="Proteomes" id="UP000703590">
    <property type="component" value="Unassembled WGS sequence"/>
</dbReference>
<protein>
    <submittedName>
        <fullName evidence="1">XRE family transcriptional regulator</fullName>
    </submittedName>
</protein>
<sequence length="82" mass="9416">MNTSDIFNLLHSSVEAQQLGKRISHKEMAHLLGVSMRTYQEWRLGNNAPKAVKAVFKMLGLLNDDDVVRLIKRVKNAQREVR</sequence>
<reference evidence="2" key="2">
    <citation type="submission" date="2021-02" db="EMBL/GenBank/DDBJ databases">
        <title>Sulfurospirillum tamanensis sp. nov.</title>
        <authorList>
            <person name="Merkel A.Y."/>
        </authorList>
    </citation>
    <scope>NUCLEOTIDE SEQUENCE [LARGE SCALE GENOMIC DNA]</scope>
    <source>
        <strain evidence="2">T05b</strain>
    </source>
</reference>